<evidence type="ECO:0000313" key="1">
    <source>
        <dbReference type="EMBL" id="SIS51501.1"/>
    </source>
</evidence>
<dbReference type="InterPro" id="IPR043137">
    <property type="entry name" value="GGT_ssub_C"/>
</dbReference>
<gene>
    <name evidence="1" type="ORF">SAMN05421772_101195</name>
</gene>
<accession>A0AA45W0U0</accession>
<sequence length="530" mass="56232">MTHFDFLSGRRPPSYASRAMIATSHPLSTSAGLAVLAEGGNAADAAICACAVQCVTDTHMTGIGGDCFALYAPAGGKVRALNGSGAAPAAASPEALRAKGVTELAQASPHSVTIPGAISAWCLLHDEYGTLPLDRLFAPAIRYAEEGFPITARVARDWAMSGDTLQPGDHAARLFLPDGRAPRAGTIMRQPLLAARLREIAVTGAAAFYTGETAAKMTRYLQGLGGLHREQDFHDSMSIARWEEPISASYHGHEVLECGPNGQGLAALLILRILEGFDMGPEVSQADRVHLLAEATKLAYHHRDALIADPAHCEGVAQQLLSDQVIEALRARIDPARAAEPVLWTEAEHKDTIYLCVVDAEGNAISFINSIFHAFGSTRLDPETGVLFHSRGSSFRLDPSHPNAIGPGKRPMHTIIPGMLRENGRVTMPFGVMGGHYQAAGHANFLSAVLDRGLDIQTAMEEPRTFAFDGELQVEPGLLDVVCRDLEKRGHRLATAPGPIGGAQAIRIDGETGALIGASDSRKDGMAAGY</sequence>
<reference evidence="1 2" key="1">
    <citation type="submission" date="2017-01" db="EMBL/GenBank/DDBJ databases">
        <authorList>
            <person name="Varghese N."/>
            <person name="Submissions S."/>
        </authorList>
    </citation>
    <scope>NUCLEOTIDE SEQUENCE [LARGE SCALE GENOMIC DNA]</scope>
    <source>
        <strain evidence="1 2">DSM 18447</strain>
    </source>
</reference>
<evidence type="ECO:0000313" key="2">
    <source>
        <dbReference type="Proteomes" id="UP000186216"/>
    </source>
</evidence>
<dbReference type="GO" id="GO:0016787">
    <property type="term" value="F:hydrolase activity"/>
    <property type="evidence" value="ECO:0007669"/>
    <property type="project" value="UniProtKB-KW"/>
</dbReference>
<dbReference type="InterPro" id="IPR043138">
    <property type="entry name" value="GGT_lsub"/>
</dbReference>
<keyword evidence="1" id="KW-0378">Hydrolase</keyword>
<dbReference type="Gene3D" id="1.10.246.130">
    <property type="match status" value="1"/>
</dbReference>
<dbReference type="EMBL" id="FTOU01000001">
    <property type="protein sequence ID" value="SIS51501.1"/>
    <property type="molecule type" value="Genomic_DNA"/>
</dbReference>
<dbReference type="SUPFAM" id="SSF56235">
    <property type="entry name" value="N-terminal nucleophile aminohydrolases (Ntn hydrolases)"/>
    <property type="match status" value="1"/>
</dbReference>
<proteinExistence type="predicted"/>
<dbReference type="AlphaFoldDB" id="A0AA45W0U0"/>
<dbReference type="Gene3D" id="3.60.20.40">
    <property type="match status" value="1"/>
</dbReference>
<dbReference type="Pfam" id="PF01019">
    <property type="entry name" value="G_glu_transpept"/>
    <property type="match status" value="1"/>
</dbReference>
<dbReference type="PANTHER" id="PTHR43881">
    <property type="entry name" value="GAMMA-GLUTAMYLTRANSPEPTIDASE (AFU_ORTHOLOGUE AFUA_4G13580)"/>
    <property type="match status" value="1"/>
</dbReference>
<organism evidence="1 2">
    <name type="scientific">Paracoccus saliphilus</name>
    <dbReference type="NCBI Taxonomy" id="405559"/>
    <lineage>
        <taxon>Bacteria</taxon>
        <taxon>Pseudomonadati</taxon>
        <taxon>Pseudomonadota</taxon>
        <taxon>Alphaproteobacteria</taxon>
        <taxon>Rhodobacterales</taxon>
        <taxon>Paracoccaceae</taxon>
        <taxon>Paracoccus</taxon>
    </lineage>
</organism>
<dbReference type="PRINTS" id="PR01210">
    <property type="entry name" value="GGTRANSPTASE"/>
</dbReference>
<dbReference type="RefSeq" id="WP_336389918.1">
    <property type="nucleotide sequence ID" value="NZ_CP067140.1"/>
</dbReference>
<name>A0AA45W0U0_9RHOB</name>
<comment type="caution">
    <text evidence="1">The sequence shown here is derived from an EMBL/GenBank/DDBJ whole genome shotgun (WGS) entry which is preliminary data.</text>
</comment>
<dbReference type="PANTHER" id="PTHR43881:SF1">
    <property type="entry name" value="GAMMA-GLUTAMYLTRANSPEPTIDASE (AFU_ORTHOLOGUE AFUA_4G13580)"/>
    <property type="match status" value="1"/>
</dbReference>
<dbReference type="InterPro" id="IPR029055">
    <property type="entry name" value="Ntn_hydrolases_N"/>
</dbReference>
<dbReference type="Proteomes" id="UP000186216">
    <property type="component" value="Unassembled WGS sequence"/>
</dbReference>
<protein>
    <submittedName>
        <fullName evidence="1">Gamma-glutamyltranspeptidase / glutathione hydrolase</fullName>
    </submittedName>
</protein>
<dbReference type="InterPro" id="IPR052896">
    <property type="entry name" value="GGT-like_enzyme"/>
</dbReference>